<dbReference type="InterPro" id="IPR015422">
    <property type="entry name" value="PyrdxlP-dep_Trfase_small"/>
</dbReference>
<evidence type="ECO:0000259" key="8">
    <source>
        <dbReference type="Pfam" id="PF00155"/>
    </source>
</evidence>
<evidence type="ECO:0000256" key="2">
    <source>
        <dbReference type="ARBA" id="ARBA00007441"/>
    </source>
</evidence>
<dbReference type="GO" id="GO:0008483">
    <property type="term" value="F:transaminase activity"/>
    <property type="evidence" value="ECO:0007669"/>
    <property type="project" value="UniProtKB-KW"/>
</dbReference>
<comment type="subunit">
    <text evidence="3">Homodimer.</text>
</comment>
<sequence length="424" mass="45661">MKGMSANFSQFATTVRGETAFTVLALAKRLISQGKKVIELEIGDSPFPTSPEGLDGGLQAIKEGHTHYGPSLGLPEFREAAASYVNAQYGLSVGAEHVVVGPGAKIYEQFFCEAFVNPGDGVLVFSPHFPTYPANIERRGGRVVISKLRESKDFRPSLEDVDRFLVEDSSPKAIFLNSPHNPTGGIATREDIEGLASLVRGKNVAVFSDEPYDAMVWRGEHHTLLSQPDMLEQCVAAYTFSKSFSMSGWRLGYAISSPRIINVLGTLTNTSLSCVPSFTQMAGIAAMAHDGAVRDDRMADFRRKVTLLVDGLNAVADISCLMPGGTFYVFPSVKSICNRFGITSHGLALFLLEGADDGCGVACLGGECFGAAGAGFLRLSCAEPDERLNEAVAFISDAVTRRDRVETYLTSHPEYALAEPYGDD</sequence>
<organism evidence="9">
    <name type="scientific">uncultured marine thaumarchaeote AD1000_39_D08</name>
    <dbReference type="NCBI Taxonomy" id="1455913"/>
    <lineage>
        <taxon>Archaea</taxon>
        <taxon>Nitrososphaerota</taxon>
        <taxon>environmental samples</taxon>
    </lineage>
</organism>
<dbReference type="AlphaFoldDB" id="A0A075FQX8"/>
<dbReference type="PANTHER" id="PTHR46383">
    <property type="entry name" value="ASPARTATE AMINOTRANSFERASE"/>
    <property type="match status" value="1"/>
</dbReference>
<evidence type="ECO:0000313" key="9">
    <source>
        <dbReference type="EMBL" id="AIE93694.1"/>
    </source>
</evidence>
<dbReference type="InterPro" id="IPR001917">
    <property type="entry name" value="Aminotrans_II_pyridoxalP_BS"/>
</dbReference>
<dbReference type="Gene3D" id="3.40.640.10">
    <property type="entry name" value="Type I PLP-dependent aspartate aminotransferase-like (Major domain)"/>
    <property type="match status" value="1"/>
</dbReference>
<dbReference type="InterPro" id="IPR015421">
    <property type="entry name" value="PyrdxlP-dep_Trfase_major"/>
</dbReference>
<dbReference type="Gene3D" id="3.90.1150.10">
    <property type="entry name" value="Aspartate Aminotransferase, domain 1"/>
    <property type="match status" value="1"/>
</dbReference>
<reference evidence="9" key="1">
    <citation type="journal article" date="2014" name="Genome Biol. Evol.">
        <title>Pangenome evidence for extensive interdomain horizontal transfer affecting lineage core and shell genes in uncultured planktonic thaumarchaeota and euryarchaeota.</title>
        <authorList>
            <person name="Deschamps P."/>
            <person name="Zivanovic Y."/>
            <person name="Moreira D."/>
            <person name="Rodriguez-Valera F."/>
            <person name="Lopez-Garcia P."/>
        </authorList>
    </citation>
    <scope>NUCLEOTIDE SEQUENCE</scope>
</reference>
<dbReference type="Pfam" id="PF00155">
    <property type="entry name" value="Aminotran_1_2"/>
    <property type="match status" value="1"/>
</dbReference>
<evidence type="ECO:0000256" key="1">
    <source>
        <dbReference type="ARBA" id="ARBA00001933"/>
    </source>
</evidence>
<dbReference type="InterPro" id="IPR050596">
    <property type="entry name" value="AspAT/PAT-like"/>
</dbReference>
<dbReference type="InterPro" id="IPR004839">
    <property type="entry name" value="Aminotransferase_I/II_large"/>
</dbReference>
<comment type="similarity">
    <text evidence="2">Belongs to the class-I pyridoxal-phosphate-dependent aminotransferase family.</text>
</comment>
<dbReference type="PROSITE" id="PS00599">
    <property type="entry name" value="AA_TRANSFER_CLASS_2"/>
    <property type="match status" value="1"/>
</dbReference>
<dbReference type="SUPFAM" id="SSF53383">
    <property type="entry name" value="PLP-dependent transferases"/>
    <property type="match status" value="1"/>
</dbReference>
<evidence type="ECO:0000256" key="3">
    <source>
        <dbReference type="ARBA" id="ARBA00011738"/>
    </source>
</evidence>
<evidence type="ECO:0000256" key="6">
    <source>
        <dbReference type="ARBA" id="ARBA00022898"/>
    </source>
</evidence>
<keyword evidence="4 9" id="KW-0032">Aminotransferase</keyword>
<evidence type="ECO:0000256" key="4">
    <source>
        <dbReference type="ARBA" id="ARBA00022576"/>
    </source>
</evidence>
<evidence type="ECO:0000256" key="7">
    <source>
        <dbReference type="RuleBase" id="RU003693"/>
    </source>
</evidence>
<name>A0A075FQX8_9ARCH</name>
<feature type="domain" description="Aminotransferase class I/classII large" evidence="8">
    <location>
        <begin position="35"/>
        <end position="393"/>
    </location>
</feature>
<evidence type="ECO:0000256" key="5">
    <source>
        <dbReference type="ARBA" id="ARBA00022679"/>
    </source>
</evidence>
<keyword evidence="6 7" id="KW-0663">Pyridoxal phosphate</keyword>
<keyword evidence="5 9" id="KW-0808">Transferase</keyword>
<dbReference type="PANTHER" id="PTHR46383:SF1">
    <property type="entry name" value="ASPARTATE AMINOTRANSFERASE"/>
    <property type="match status" value="1"/>
</dbReference>
<dbReference type="InterPro" id="IPR015424">
    <property type="entry name" value="PyrdxlP-dep_Trfase"/>
</dbReference>
<dbReference type="GO" id="GO:0006520">
    <property type="term" value="P:amino acid metabolic process"/>
    <property type="evidence" value="ECO:0007669"/>
    <property type="project" value="InterPro"/>
</dbReference>
<dbReference type="EMBL" id="KF900402">
    <property type="protein sequence ID" value="AIE93694.1"/>
    <property type="molecule type" value="Genomic_DNA"/>
</dbReference>
<comment type="cofactor">
    <cofactor evidence="1 7">
        <name>pyridoxal 5'-phosphate</name>
        <dbReference type="ChEBI" id="CHEBI:597326"/>
    </cofactor>
</comment>
<comment type="similarity">
    <text evidence="7">Belongs to the class-II pyridoxal-phosphate-dependent aminotransferase family.</text>
</comment>
<protein>
    <submittedName>
        <fullName evidence="9">Aminotransferase, class I and II</fullName>
    </submittedName>
</protein>
<dbReference type="GO" id="GO:0030170">
    <property type="term" value="F:pyridoxal phosphate binding"/>
    <property type="evidence" value="ECO:0007669"/>
    <property type="project" value="InterPro"/>
</dbReference>
<dbReference type="CDD" id="cd00609">
    <property type="entry name" value="AAT_like"/>
    <property type="match status" value="1"/>
</dbReference>
<proteinExistence type="inferred from homology"/>
<accession>A0A075FQX8</accession>